<dbReference type="Proteomes" id="UP000183658">
    <property type="component" value="Unassembled WGS sequence"/>
</dbReference>
<dbReference type="SUPFAM" id="SSF160574">
    <property type="entry name" value="BT0923-like"/>
    <property type="match status" value="1"/>
</dbReference>
<accession>A0A1H9DCP9</accession>
<gene>
    <name evidence="2" type="ORF">SAMN05444355_101447</name>
</gene>
<organism evidence="2 3">
    <name type="scientific">Flavobacterium frigoris</name>
    <dbReference type="NCBI Taxonomy" id="229204"/>
    <lineage>
        <taxon>Bacteria</taxon>
        <taxon>Pseudomonadati</taxon>
        <taxon>Bacteroidota</taxon>
        <taxon>Flavobacteriia</taxon>
        <taxon>Flavobacteriales</taxon>
        <taxon>Flavobacteriaceae</taxon>
        <taxon>Flavobacterium</taxon>
    </lineage>
</organism>
<reference evidence="3" key="1">
    <citation type="submission" date="2016-10" db="EMBL/GenBank/DDBJ databases">
        <authorList>
            <person name="Varghese N."/>
            <person name="Submissions S."/>
        </authorList>
    </citation>
    <scope>NUCLEOTIDE SEQUENCE [LARGE SCALE GENOMIC DNA]</scope>
    <source>
        <strain evidence="3">DSM 15719</strain>
    </source>
</reference>
<evidence type="ECO:0000313" key="2">
    <source>
        <dbReference type="EMBL" id="SEQ11332.1"/>
    </source>
</evidence>
<keyword evidence="1" id="KW-0732">Signal</keyword>
<feature type="signal peptide" evidence="1">
    <location>
        <begin position="1"/>
        <end position="19"/>
    </location>
</feature>
<protein>
    <recommendedName>
        <fullName evidence="4">Beta-lactamase-inhibitor-like PepSY-like domain-containing protein</fullName>
    </recommendedName>
</protein>
<evidence type="ECO:0008006" key="4">
    <source>
        <dbReference type="Google" id="ProtNLM"/>
    </source>
</evidence>
<feature type="chain" id="PRO_5010209384" description="Beta-lactamase-inhibitor-like PepSY-like domain-containing protein" evidence="1">
    <location>
        <begin position="20"/>
        <end position="99"/>
    </location>
</feature>
<evidence type="ECO:0000313" key="3">
    <source>
        <dbReference type="Proteomes" id="UP000183658"/>
    </source>
</evidence>
<dbReference type="OrthoDB" id="1099258at2"/>
<proteinExistence type="predicted"/>
<dbReference type="RefSeq" id="WP_074720733.1">
    <property type="nucleotide sequence ID" value="NZ_CBCRVS010000002.1"/>
</dbReference>
<evidence type="ECO:0000256" key="1">
    <source>
        <dbReference type="SAM" id="SignalP"/>
    </source>
</evidence>
<dbReference type="AlphaFoldDB" id="A0A1H9DCP9"/>
<keyword evidence="3" id="KW-1185">Reference proteome</keyword>
<name>A0A1H9DCP9_FLAFI</name>
<dbReference type="EMBL" id="FOFZ01000001">
    <property type="protein sequence ID" value="SEQ11332.1"/>
    <property type="molecule type" value="Genomic_DNA"/>
</dbReference>
<sequence length="99" mass="10447">MKKLILSAAILLGSLSTFANNTIAPTVVSVSEVMLQDEYAEIGLDAVPDAVKAAVESALPGAVIEKAYTNESKEFKLEVKTTESTATIFTDANGTILKK</sequence>